<comment type="caution">
    <text evidence="2">The sequence shown here is derived from an EMBL/GenBank/DDBJ whole genome shotgun (WGS) entry which is preliminary data.</text>
</comment>
<evidence type="ECO:0000256" key="1">
    <source>
        <dbReference type="SAM" id="SignalP"/>
    </source>
</evidence>
<proteinExistence type="predicted"/>
<protein>
    <submittedName>
        <fullName evidence="2">Uncharacterized protein</fullName>
    </submittedName>
</protein>
<accession>A0A8J6YXU4</accession>
<keyword evidence="1" id="KW-0732">Signal</keyword>
<gene>
    <name evidence="2" type="ORF">ICN82_09795</name>
</gene>
<keyword evidence="3" id="KW-1185">Reference proteome</keyword>
<feature type="signal peptide" evidence="1">
    <location>
        <begin position="1"/>
        <end position="24"/>
    </location>
</feature>
<feature type="chain" id="PRO_5035238490" evidence="1">
    <location>
        <begin position="25"/>
        <end position="489"/>
    </location>
</feature>
<evidence type="ECO:0000313" key="3">
    <source>
        <dbReference type="Proteomes" id="UP000609121"/>
    </source>
</evidence>
<dbReference type="AlphaFoldDB" id="A0A8J6YXU4"/>
<dbReference type="Proteomes" id="UP000609121">
    <property type="component" value="Unassembled WGS sequence"/>
</dbReference>
<sequence length="489" mass="50433">MRNSAAPAALLGLALALGPGAAAAQRAPEPALPWLSDSLSAPGAGGAVETGTLGGLDRDATGLIPAAVAGLPADLWAGGSSDRVIALLERLPPSPYPGAQDLMQRLLLSEADPPARGDDALLTARVDALLRRGALDRAQALIERAGPGTPDLFRRWFDISLLSDSEDRACAALEANPALVPNPMTRVFCLAREGRWSTAALTLESGRALGDIAPEDYDLLARFLDPDLFEGEPRLPQPARVTPLSFRIYEAIGEPMATRDLPLAFAWSDLRFVAGWKAQLEAAERLARAGSMPGNRLLGLYTERKATVSGAIWDRVRAVQALDLALNSGDPAAVSAALIDARAAMSMAGLEPALAGMVAHRLTRLELKGPGAEAALRLRLLDGQLPGTIHEGAGDDLRLALAIATGGSPDPDTGDAEALRRAAAFAAPAAAASGAVGETILAALSQLVPGAEADAEDRAAALGALRAAGQEDAARRIAADMILAGGIGR</sequence>
<dbReference type="RefSeq" id="WP_193182128.1">
    <property type="nucleotide sequence ID" value="NZ_JACVXA010000023.1"/>
</dbReference>
<name>A0A8J6YXU4_9RHOB</name>
<organism evidence="2 3">
    <name type="scientific">Mangrovicoccus algicola</name>
    <dbReference type="NCBI Taxonomy" id="2771008"/>
    <lineage>
        <taxon>Bacteria</taxon>
        <taxon>Pseudomonadati</taxon>
        <taxon>Pseudomonadota</taxon>
        <taxon>Alphaproteobacteria</taxon>
        <taxon>Rhodobacterales</taxon>
        <taxon>Paracoccaceae</taxon>
        <taxon>Mangrovicoccus</taxon>
    </lineage>
</organism>
<evidence type="ECO:0000313" key="2">
    <source>
        <dbReference type="EMBL" id="MBE3638494.1"/>
    </source>
</evidence>
<reference evidence="2" key="1">
    <citation type="submission" date="2020-09" db="EMBL/GenBank/DDBJ databases">
        <title>A novel bacterium of genus Mangrovicoccus, isolated from South China Sea.</title>
        <authorList>
            <person name="Huang H."/>
            <person name="Mo K."/>
            <person name="Hu Y."/>
        </authorList>
    </citation>
    <scope>NUCLEOTIDE SEQUENCE</scope>
    <source>
        <strain evidence="2">HB182678</strain>
    </source>
</reference>
<dbReference type="EMBL" id="JACVXA010000023">
    <property type="protein sequence ID" value="MBE3638494.1"/>
    <property type="molecule type" value="Genomic_DNA"/>
</dbReference>